<dbReference type="EMBL" id="JAZGQO010000007">
    <property type="protein sequence ID" value="KAK6183074.1"/>
    <property type="molecule type" value="Genomic_DNA"/>
</dbReference>
<dbReference type="InterPro" id="IPR050585">
    <property type="entry name" value="Xaa-Pro_dipeptidyl-ppase/CocE"/>
</dbReference>
<comment type="caution">
    <text evidence="2">The sequence shown here is derived from an EMBL/GenBank/DDBJ whole genome shotgun (WGS) entry which is preliminary data.</text>
</comment>
<dbReference type="GO" id="GO:0006508">
    <property type="term" value="P:proteolysis"/>
    <property type="evidence" value="ECO:0007669"/>
    <property type="project" value="InterPro"/>
</dbReference>
<dbReference type="InterPro" id="IPR029058">
    <property type="entry name" value="AB_hydrolase_fold"/>
</dbReference>
<name>A0AAN8PUW5_PATCE</name>
<evidence type="ECO:0000259" key="1">
    <source>
        <dbReference type="Pfam" id="PF00326"/>
    </source>
</evidence>
<reference evidence="2 3" key="1">
    <citation type="submission" date="2024-01" db="EMBL/GenBank/DDBJ databases">
        <title>The genome of the rayed Mediterranean limpet Patella caerulea (Linnaeus, 1758).</title>
        <authorList>
            <person name="Anh-Thu Weber A."/>
            <person name="Halstead-Nussloch G."/>
        </authorList>
    </citation>
    <scope>NUCLEOTIDE SEQUENCE [LARGE SCALE GENOMIC DNA]</scope>
    <source>
        <strain evidence="2">AATW-2023a</strain>
        <tissue evidence="2">Whole specimen</tissue>
    </source>
</reference>
<dbReference type="InterPro" id="IPR001375">
    <property type="entry name" value="Peptidase_S9_cat"/>
</dbReference>
<dbReference type="Pfam" id="PF00326">
    <property type="entry name" value="Peptidase_S9"/>
    <property type="match status" value="1"/>
</dbReference>
<accession>A0AAN8PUW5</accession>
<dbReference type="Proteomes" id="UP001347796">
    <property type="component" value="Unassembled WGS sequence"/>
</dbReference>
<dbReference type="Gene3D" id="3.40.50.1820">
    <property type="entry name" value="alpha/beta hydrolase"/>
    <property type="match status" value="1"/>
</dbReference>
<dbReference type="GO" id="GO:0008236">
    <property type="term" value="F:serine-type peptidase activity"/>
    <property type="evidence" value="ECO:0007669"/>
    <property type="project" value="InterPro"/>
</dbReference>
<protein>
    <recommendedName>
        <fullName evidence="1">Peptidase S9 prolyl oligopeptidase catalytic domain-containing protein</fullName>
    </recommendedName>
</protein>
<gene>
    <name evidence="2" type="ORF">SNE40_010620</name>
</gene>
<organism evidence="2 3">
    <name type="scientific">Patella caerulea</name>
    <name type="common">Rayed Mediterranean limpet</name>
    <dbReference type="NCBI Taxonomy" id="87958"/>
    <lineage>
        <taxon>Eukaryota</taxon>
        <taxon>Metazoa</taxon>
        <taxon>Spiralia</taxon>
        <taxon>Lophotrochozoa</taxon>
        <taxon>Mollusca</taxon>
        <taxon>Gastropoda</taxon>
        <taxon>Patellogastropoda</taxon>
        <taxon>Patelloidea</taxon>
        <taxon>Patellidae</taxon>
        <taxon>Patella</taxon>
    </lineage>
</organism>
<dbReference type="SUPFAM" id="SSF53474">
    <property type="entry name" value="alpha/beta-Hydrolases"/>
    <property type="match status" value="1"/>
</dbReference>
<sequence length="582" mass="64889">MTKAAFGSWKSPISSRSVTESAVGLSQISLDQDSSYTDNVYWVESRANENGRNALCTFNVKTRETTTLTPIDYNVRTKVHEYGGKSYAVYQGTVYFSNFTDQALYVQKNATDPVLLTEKNKGLRFADCFYSAKKQRIYCIRESHEPNQEAKNSVVSIHPTTGQQTVIASGADFYSDARVSSDGKQICWIQWIHPNMPWDSTNLYVAQLTENGEAVVEGSVKKIETGDNNSIMEPKWTASNQLTFISDHSNWWNLYTLNSSGQIVNLLPRDVELGGPKWQLGGSAYCLDPKGGDNIITSYGGALEILNTKTGKTEEINYTGYKKHKDIHWSSTGYLYCIADSSTQFPSVIQIDLNSKKVSVLKESRSLSIDQGYFSLPEAITWQTKDKQLSHGYFYPPCNKDYQGTDGELPPLLVRAHGGPTSCYDNNLDIKLQYFTSRGFAVLLVNYRGSTGYGKEYRHSLRGKWGLYDVDDCSSGALYLGKQGKVDCNKLCIDGGSAGGYTTLACLTFTDVFKTGASHYGIGDIESLAAETHKFESRYLDKLIAPYTTEGRVILHERSPINYVDRINCAMAFFQGDEDEVI</sequence>
<dbReference type="PANTHER" id="PTHR43056">
    <property type="entry name" value="PEPTIDASE S9 PROLYL OLIGOPEPTIDASE"/>
    <property type="match status" value="1"/>
</dbReference>
<evidence type="ECO:0000313" key="2">
    <source>
        <dbReference type="EMBL" id="KAK6183074.1"/>
    </source>
</evidence>
<dbReference type="SUPFAM" id="SSF69322">
    <property type="entry name" value="Tricorn protease domain 2"/>
    <property type="match status" value="1"/>
</dbReference>
<evidence type="ECO:0000313" key="3">
    <source>
        <dbReference type="Proteomes" id="UP001347796"/>
    </source>
</evidence>
<dbReference type="InterPro" id="IPR011042">
    <property type="entry name" value="6-blade_b-propeller_TolB-like"/>
</dbReference>
<proteinExistence type="predicted"/>
<dbReference type="PANTHER" id="PTHR43056:SF5">
    <property type="entry name" value="PEPTIDASE S9 PROLYL OLIGOPEPTIDASE CATALYTIC DOMAIN-CONTAINING PROTEIN"/>
    <property type="match status" value="1"/>
</dbReference>
<dbReference type="Gene3D" id="2.120.10.30">
    <property type="entry name" value="TolB, C-terminal domain"/>
    <property type="match status" value="1"/>
</dbReference>
<keyword evidence="3" id="KW-1185">Reference proteome</keyword>
<dbReference type="AlphaFoldDB" id="A0AAN8PUW5"/>
<feature type="domain" description="Peptidase S9 prolyl oligopeptidase catalytic" evidence="1">
    <location>
        <begin position="429"/>
        <end position="580"/>
    </location>
</feature>